<dbReference type="Gene3D" id="3.10.50.40">
    <property type="match status" value="2"/>
</dbReference>
<accession>A0A2P8GYC9</accession>
<evidence type="ECO:0000256" key="5">
    <source>
        <dbReference type="ARBA" id="ARBA00023235"/>
    </source>
</evidence>
<feature type="chain" id="PRO_5015126491" description="peptidylprolyl isomerase" evidence="7">
    <location>
        <begin position="30"/>
        <end position="339"/>
    </location>
</feature>
<sequence length="339" mass="34310">MRARPLSFLAVLPAIALLLAGCAGSPAPGASTSAPSAEAAAATCVDTTSGDAVESVEVSDDFGAAPTVDIPTPVSVDTTERRVVVEGDGDETQPGDTVSVELSVYGAATGQQFSQTAYGEGTAQQITVDDSQYIAGLVRTIECATVGSRIVSVVAAADAFGDQGSEGGEVAPGDSIVIVADIVSILPTRAMGTPVEPTDGFPTVELDDTGDPTVTIPADTDAPTELQLATLIQGDGDTVAEGDNVTVQYKGVIWRTGEVFDESWANGAPASFNTEQVVAGFKQALVGQKVSSQVIVIIPPELGYGEAGNSQAGIEGTDTLVFVVDILATSTVPATEGTD</sequence>
<dbReference type="InterPro" id="IPR001179">
    <property type="entry name" value="PPIase_FKBP_dom"/>
</dbReference>
<dbReference type="SUPFAM" id="SSF54534">
    <property type="entry name" value="FKBP-like"/>
    <property type="match status" value="2"/>
</dbReference>
<evidence type="ECO:0000313" key="10">
    <source>
        <dbReference type="EMBL" id="RUQ86577.1"/>
    </source>
</evidence>
<dbReference type="EC" id="5.2.1.8" evidence="3 6"/>
<dbReference type="AlphaFoldDB" id="A0A2P8GYC9"/>
<feature type="domain" description="PPIase FKBP-type" evidence="8">
    <location>
        <begin position="242"/>
        <end position="330"/>
    </location>
</feature>
<dbReference type="RefSeq" id="WP_106565090.1">
    <property type="nucleotide sequence ID" value="NZ_PYAU01000001.1"/>
</dbReference>
<evidence type="ECO:0000313" key="12">
    <source>
        <dbReference type="Proteomes" id="UP000268291"/>
    </source>
</evidence>
<keyword evidence="4 6" id="KW-0697">Rotamase</keyword>
<evidence type="ECO:0000256" key="7">
    <source>
        <dbReference type="SAM" id="SignalP"/>
    </source>
</evidence>
<feature type="domain" description="PPIase FKBP-type" evidence="8">
    <location>
        <begin position="95"/>
        <end position="186"/>
    </location>
</feature>
<evidence type="ECO:0000256" key="2">
    <source>
        <dbReference type="ARBA" id="ARBA00006577"/>
    </source>
</evidence>
<evidence type="ECO:0000259" key="8">
    <source>
        <dbReference type="PROSITE" id="PS50059"/>
    </source>
</evidence>
<dbReference type="InterPro" id="IPR046357">
    <property type="entry name" value="PPIase_dom_sf"/>
</dbReference>
<evidence type="ECO:0000313" key="11">
    <source>
        <dbReference type="Proteomes" id="UP000241203"/>
    </source>
</evidence>
<dbReference type="GO" id="GO:0003755">
    <property type="term" value="F:peptidyl-prolyl cis-trans isomerase activity"/>
    <property type="evidence" value="ECO:0007669"/>
    <property type="project" value="UniProtKB-KW"/>
</dbReference>
<evidence type="ECO:0000256" key="6">
    <source>
        <dbReference type="PROSITE-ProRule" id="PRU00277"/>
    </source>
</evidence>
<keyword evidence="7" id="KW-0732">Signal</keyword>
<dbReference type="PANTHER" id="PTHR43811:SF19">
    <property type="entry name" value="39 KDA FK506-BINDING NUCLEAR PROTEIN"/>
    <property type="match status" value="1"/>
</dbReference>
<keyword evidence="12" id="KW-1185">Reference proteome</keyword>
<evidence type="ECO:0000256" key="3">
    <source>
        <dbReference type="ARBA" id="ARBA00013194"/>
    </source>
</evidence>
<evidence type="ECO:0000256" key="4">
    <source>
        <dbReference type="ARBA" id="ARBA00023110"/>
    </source>
</evidence>
<reference evidence="10 12" key="2">
    <citation type="submission" date="2018-12" db="EMBL/GenBank/DDBJ databases">
        <authorList>
            <person name="hu s."/>
            <person name="Xu Y."/>
            <person name="Xu B."/>
            <person name="Li F."/>
        </authorList>
    </citation>
    <scope>NUCLEOTIDE SEQUENCE [LARGE SCALE GENOMIC DNA]</scope>
    <source>
        <strain evidence="10 12">KSW2-17</strain>
    </source>
</reference>
<dbReference type="Proteomes" id="UP000241203">
    <property type="component" value="Unassembled WGS sequence"/>
</dbReference>
<protein>
    <recommendedName>
        <fullName evidence="3 6">peptidylprolyl isomerase</fullName>
        <ecNumber evidence="3 6">5.2.1.8</ecNumber>
    </recommendedName>
</protein>
<evidence type="ECO:0000313" key="9">
    <source>
        <dbReference type="EMBL" id="PSL38962.1"/>
    </source>
</evidence>
<dbReference type="PROSITE" id="PS51257">
    <property type="entry name" value="PROKAR_LIPOPROTEIN"/>
    <property type="match status" value="1"/>
</dbReference>
<dbReference type="Proteomes" id="UP000268291">
    <property type="component" value="Unassembled WGS sequence"/>
</dbReference>
<dbReference type="EMBL" id="PYAU01000001">
    <property type="protein sequence ID" value="PSL38962.1"/>
    <property type="molecule type" value="Genomic_DNA"/>
</dbReference>
<evidence type="ECO:0000256" key="1">
    <source>
        <dbReference type="ARBA" id="ARBA00000971"/>
    </source>
</evidence>
<organism evidence="9 11">
    <name type="scientific">Labedella gwakjiensis</name>
    <dbReference type="NCBI Taxonomy" id="390269"/>
    <lineage>
        <taxon>Bacteria</taxon>
        <taxon>Bacillati</taxon>
        <taxon>Actinomycetota</taxon>
        <taxon>Actinomycetes</taxon>
        <taxon>Micrococcales</taxon>
        <taxon>Microbacteriaceae</taxon>
        <taxon>Labedella</taxon>
    </lineage>
</organism>
<dbReference type="Pfam" id="PF00254">
    <property type="entry name" value="FKBP_C"/>
    <property type="match status" value="2"/>
</dbReference>
<comment type="catalytic activity">
    <reaction evidence="1 6">
        <text>[protein]-peptidylproline (omega=180) = [protein]-peptidylproline (omega=0)</text>
        <dbReference type="Rhea" id="RHEA:16237"/>
        <dbReference type="Rhea" id="RHEA-COMP:10747"/>
        <dbReference type="Rhea" id="RHEA-COMP:10748"/>
        <dbReference type="ChEBI" id="CHEBI:83833"/>
        <dbReference type="ChEBI" id="CHEBI:83834"/>
        <dbReference type="EC" id="5.2.1.8"/>
    </reaction>
</comment>
<dbReference type="OrthoDB" id="25996at2"/>
<reference evidence="9 11" key="1">
    <citation type="submission" date="2018-03" db="EMBL/GenBank/DDBJ databases">
        <title>Genomic Encyclopedia of Archaeal and Bacterial Type Strains, Phase II (KMG-II): from individual species to whole genera.</title>
        <authorList>
            <person name="Goeker M."/>
        </authorList>
    </citation>
    <scope>NUCLEOTIDE SEQUENCE [LARGE SCALE GENOMIC DNA]</scope>
    <source>
        <strain evidence="9 11">DSM 21548</strain>
    </source>
</reference>
<dbReference type="PROSITE" id="PS50059">
    <property type="entry name" value="FKBP_PPIASE"/>
    <property type="match status" value="2"/>
</dbReference>
<gene>
    <name evidence="9" type="ORF">CLV49_2593</name>
    <name evidence="10" type="ORF">ELQ93_06260</name>
</gene>
<comment type="caution">
    <text evidence="9">The sequence shown here is derived from an EMBL/GenBank/DDBJ whole genome shotgun (WGS) entry which is preliminary data.</text>
</comment>
<keyword evidence="5 6" id="KW-0413">Isomerase</keyword>
<feature type="signal peptide" evidence="7">
    <location>
        <begin position="1"/>
        <end position="29"/>
    </location>
</feature>
<comment type="similarity">
    <text evidence="2">Belongs to the FKBP-type PPIase family.</text>
</comment>
<proteinExistence type="inferred from homology"/>
<dbReference type="EMBL" id="RZGY01000001">
    <property type="protein sequence ID" value="RUQ86577.1"/>
    <property type="molecule type" value="Genomic_DNA"/>
</dbReference>
<name>A0A2P8GYC9_9MICO</name>
<dbReference type="PANTHER" id="PTHR43811">
    <property type="entry name" value="FKBP-TYPE PEPTIDYL-PROLYL CIS-TRANS ISOMERASE FKPA"/>
    <property type="match status" value="1"/>
</dbReference>